<evidence type="ECO:0000313" key="1">
    <source>
        <dbReference type="EMBL" id="NID14982.1"/>
    </source>
</evidence>
<protein>
    <submittedName>
        <fullName evidence="1">Uncharacterized protein</fullName>
    </submittedName>
</protein>
<dbReference type="AlphaFoldDB" id="A0A7X5QTF9"/>
<dbReference type="EMBL" id="JAAQTL010000001">
    <property type="protein sequence ID" value="NID14982.1"/>
    <property type="molecule type" value="Genomic_DNA"/>
</dbReference>
<comment type="caution">
    <text evidence="1">The sequence shown here is derived from an EMBL/GenBank/DDBJ whole genome shotgun (WGS) entry which is preliminary data.</text>
</comment>
<accession>A0A7X5QTF9</accession>
<keyword evidence="2" id="KW-1185">Reference proteome</keyword>
<sequence length="163" mass="18195">MNAKLEKIAQMEGKTTYKDFRQGFAPRSLAGDSDADIKMALGMAQRKVGVVAIAALETRYASTLLHERALRRAWDHKVREDAKGQKTKLPPHEVALLRMGAALAVRRLAGAQMTQHEVAEYAWMLCVRRERLDEAMRSAGGWLDGLCGDAEEKFLWALTRAKA</sequence>
<proteinExistence type="predicted"/>
<gene>
    <name evidence="1" type="ORF">HBF32_05810</name>
</gene>
<name>A0A7X5QTF9_9GAMM</name>
<dbReference type="RefSeq" id="WP_166698762.1">
    <property type="nucleotide sequence ID" value="NZ_JAAQTL010000001.1"/>
</dbReference>
<reference evidence="1 2" key="1">
    <citation type="journal article" date="2006" name="Int. J. Syst. Evol. Microbiol.">
        <title>Dyella yeojuensis sp. nov., isolated from greenhouse soil in Korea.</title>
        <authorList>
            <person name="Kim B.Y."/>
            <person name="Weon H.Y."/>
            <person name="Lee K.H."/>
            <person name="Seok S.J."/>
            <person name="Kwon S.W."/>
            <person name="Go S.J."/>
            <person name="Stackebrandt E."/>
        </authorList>
    </citation>
    <scope>NUCLEOTIDE SEQUENCE [LARGE SCALE GENOMIC DNA]</scope>
    <source>
        <strain evidence="1 2">DSM 17673</strain>
    </source>
</reference>
<dbReference type="Proteomes" id="UP000518878">
    <property type="component" value="Unassembled WGS sequence"/>
</dbReference>
<organism evidence="1 2">
    <name type="scientific">Luteibacter yeojuensis</name>
    <dbReference type="NCBI Taxonomy" id="345309"/>
    <lineage>
        <taxon>Bacteria</taxon>
        <taxon>Pseudomonadati</taxon>
        <taxon>Pseudomonadota</taxon>
        <taxon>Gammaproteobacteria</taxon>
        <taxon>Lysobacterales</taxon>
        <taxon>Rhodanobacteraceae</taxon>
        <taxon>Luteibacter</taxon>
    </lineage>
</organism>
<evidence type="ECO:0000313" key="2">
    <source>
        <dbReference type="Proteomes" id="UP000518878"/>
    </source>
</evidence>